<dbReference type="EMBL" id="CM039437">
    <property type="protein sequence ID" value="KAI4306967.1"/>
    <property type="molecule type" value="Genomic_DNA"/>
</dbReference>
<sequence length="388" mass="42890">MANETKQKNTTTMEEIIHGIVHGCQLVRQLEPNLFNLFNQPDMLSVSIDEIVKTFAAAKERLPSMSHQDQASSFSPMLPREAFKEEPPQQQQTQMGATIFMQEWLRSVDPLIQLQQVQAPIGSATPLDMRSYLESKTGMEIQKLRSQLQIGEMGGKDAEGSERSKGTEGDQVQPAEASSSRLRRSRKDEDEKKTLVLPANQFGNTDVPPEDGFTWRKYGQKEILGSMYPRSYYRCTHQKLYACPAKKQVQRVDDKPNFFAVTYRGSHTCHMSSTAPSSSVPPQILLDISREMTQTISPQLSPSSTSGSRWLQSSMHLSLHGSGGVGGGGDDRAAGPSTSSRYGKDREIDYGVADMADAMFNSGSSSGNSMESLFAPAEEWETGEKKSS</sequence>
<keyword evidence="2" id="KW-1185">Reference proteome</keyword>
<evidence type="ECO:0000313" key="2">
    <source>
        <dbReference type="Proteomes" id="UP000828941"/>
    </source>
</evidence>
<gene>
    <name evidence="1" type="ORF">L6164_030202</name>
</gene>
<accession>A0ACB9LBW3</accession>
<protein>
    <submittedName>
        <fullName evidence="1">Uncharacterized protein</fullName>
    </submittedName>
</protein>
<dbReference type="Proteomes" id="UP000828941">
    <property type="component" value="Chromosome 12"/>
</dbReference>
<organism evidence="1 2">
    <name type="scientific">Bauhinia variegata</name>
    <name type="common">Purple orchid tree</name>
    <name type="synonym">Phanera variegata</name>
    <dbReference type="NCBI Taxonomy" id="167791"/>
    <lineage>
        <taxon>Eukaryota</taxon>
        <taxon>Viridiplantae</taxon>
        <taxon>Streptophyta</taxon>
        <taxon>Embryophyta</taxon>
        <taxon>Tracheophyta</taxon>
        <taxon>Spermatophyta</taxon>
        <taxon>Magnoliopsida</taxon>
        <taxon>eudicotyledons</taxon>
        <taxon>Gunneridae</taxon>
        <taxon>Pentapetalae</taxon>
        <taxon>rosids</taxon>
        <taxon>fabids</taxon>
        <taxon>Fabales</taxon>
        <taxon>Fabaceae</taxon>
        <taxon>Cercidoideae</taxon>
        <taxon>Cercideae</taxon>
        <taxon>Bauhiniinae</taxon>
        <taxon>Bauhinia</taxon>
    </lineage>
</organism>
<name>A0ACB9LBW3_BAUVA</name>
<comment type="caution">
    <text evidence="1">The sequence shown here is derived from an EMBL/GenBank/DDBJ whole genome shotgun (WGS) entry which is preliminary data.</text>
</comment>
<evidence type="ECO:0000313" key="1">
    <source>
        <dbReference type="EMBL" id="KAI4306967.1"/>
    </source>
</evidence>
<proteinExistence type="predicted"/>
<reference evidence="1 2" key="1">
    <citation type="journal article" date="2022" name="DNA Res.">
        <title>Chromosomal-level genome assembly of the orchid tree Bauhinia variegata (Leguminosae; Cercidoideae) supports the allotetraploid origin hypothesis of Bauhinia.</title>
        <authorList>
            <person name="Zhong Y."/>
            <person name="Chen Y."/>
            <person name="Zheng D."/>
            <person name="Pang J."/>
            <person name="Liu Y."/>
            <person name="Luo S."/>
            <person name="Meng S."/>
            <person name="Qian L."/>
            <person name="Wei D."/>
            <person name="Dai S."/>
            <person name="Zhou R."/>
        </authorList>
    </citation>
    <scope>NUCLEOTIDE SEQUENCE [LARGE SCALE GENOMIC DNA]</scope>
    <source>
        <strain evidence="1">BV-YZ2020</strain>
    </source>
</reference>